<accession>A0ACC2WDJ2</accession>
<evidence type="ECO:0000313" key="1">
    <source>
        <dbReference type="EMBL" id="KAJ9109840.1"/>
    </source>
</evidence>
<dbReference type="EMBL" id="JASBWR010000015">
    <property type="protein sequence ID" value="KAJ9109840.1"/>
    <property type="molecule type" value="Genomic_DNA"/>
</dbReference>
<comment type="caution">
    <text evidence="1">The sequence shown here is derived from an EMBL/GenBank/DDBJ whole genome shotgun (WGS) entry which is preliminary data.</text>
</comment>
<proteinExistence type="predicted"/>
<name>A0ACC2WDJ2_9TREE</name>
<keyword evidence="2" id="KW-1185">Reference proteome</keyword>
<organism evidence="1 2">
    <name type="scientific">Naganishia cerealis</name>
    <dbReference type="NCBI Taxonomy" id="610337"/>
    <lineage>
        <taxon>Eukaryota</taxon>
        <taxon>Fungi</taxon>
        <taxon>Dikarya</taxon>
        <taxon>Basidiomycota</taxon>
        <taxon>Agaricomycotina</taxon>
        <taxon>Tremellomycetes</taxon>
        <taxon>Filobasidiales</taxon>
        <taxon>Filobasidiaceae</taxon>
        <taxon>Naganishia</taxon>
    </lineage>
</organism>
<reference evidence="1" key="1">
    <citation type="submission" date="2023-04" db="EMBL/GenBank/DDBJ databases">
        <title>Draft Genome sequencing of Naganishia species isolated from polar environments using Oxford Nanopore Technology.</title>
        <authorList>
            <person name="Leo P."/>
            <person name="Venkateswaran K."/>
        </authorList>
    </citation>
    <scope>NUCLEOTIDE SEQUENCE</scope>
    <source>
        <strain evidence="1">MNA-CCFEE 5261</strain>
    </source>
</reference>
<sequence>MGIHSVREWYHLPDCLAGLLGGMTSVALTKFSLRLEAQETEFICRKISGAPHAVVSGDGKHADIELKDLQFGQKIEVLVEMEYERVPRAESPDTQHAGGESDEQESTSNESHAPVGIHQQVAKTSKFANENLTGTATASENLMRMSNDGLEDDIPVLEVDCTYQDPAANRSVARLSHPILLTIATASQSSTNSHKAPWADLEVAQRRYELVSSESITRALLLVSRQKWTQAQRVLQETTKILSAVISNTVDLVSKGTGTRAAIKREAQAHVLLDSLRAIIEDIDVLIEGMEEEQQTFERDHRNFGAQQALILRTQRSWTARTRTEALYITEGSKEALLKR</sequence>
<evidence type="ECO:0000313" key="2">
    <source>
        <dbReference type="Proteomes" id="UP001241377"/>
    </source>
</evidence>
<dbReference type="Proteomes" id="UP001241377">
    <property type="component" value="Unassembled WGS sequence"/>
</dbReference>
<protein>
    <submittedName>
        <fullName evidence="1">Uncharacterized protein</fullName>
    </submittedName>
</protein>
<gene>
    <name evidence="1" type="ORF">QFC19_001819</name>
</gene>